<name>A0A2P2IQA0_RHIMU</name>
<dbReference type="EMBL" id="GGEC01002894">
    <property type="protein sequence ID" value="MBW83377.1"/>
    <property type="molecule type" value="Transcribed_RNA"/>
</dbReference>
<organism evidence="1">
    <name type="scientific">Rhizophora mucronata</name>
    <name type="common">Asiatic mangrove</name>
    <dbReference type="NCBI Taxonomy" id="61149"/>
    <lineage>
        <taxon>Eukaryota</taxon>
        <taxon>Viridiplantae</taxon>
        <taxon>Streptophyta</taxon>
        <taxon>Embryophyta</taxon>
        <taxon>Tracheophyta</taxon>
        <taxon>Spermatophyta</taxon>
        <taxon>Magnoliopsida</taxon>
        <taxon>eudicotyledons</taxon>
        <taxon>Gunneridae</taxon>
        <taxon>Pentapetalae</taxon>
        <taxon>rosids</taxon>
        <taxon>fabids</taxon>
        <taxon>Malpighiales</taxon>
        <taxon>Rhizophoraceae</taxon>
        <taxon>Rhizophora</taxon>
    </lineage>
</organism>
<dbReference type="AlphaFoldDB" id="A0A2P2IQA0"/>
<proteinExistence type="predicted"/>
<evidence type="ECO:0000313" key="1">
    <source>
        <dbReference type="EMBL" id="MBW83377.1"/>
    </source>
</evidence>
<sequence length="67" mass="8217">MRRFRNAEMFPCRMRTSVTCCRRVCRTMRLFFCGTIKGWHRRFKCNTRWSMSMGAYFLCFLPAKTWS</sequence>
<protein>
    <submittedName>
        <fullName evidence="1">Uncharacterized protein</fullName>
    </submittedName>
</protein>
<reference evidence="1" key="1">
    <citation type="submission" date="2018-02" db="EMBL/GenBank/DDBJ databases">
        <title>Rhizophora mucronata_Transcriptome.</title>
        <authorList>
            <person name="Meera S.P."/>
            <person name="Sreeshan A."/>
            <person name="Augustine A."/>
        </authorList>
    </citation>
    <scope>NUCLEOTIDE SEQUENCE</scope>
    <source>
        <tissue evidence="1">Leaf</tissue>
    </source>
</reference>
<accession>A0A2P2IQA0</accession>